<dbReference type="Pfam" id="PF07565">
    <property type="entry name" value="Band_3_cyto"/>
    <property type="match status" value="1"/>
</dbReference>
<evidence type="ECO:0000256" key="8">
    <source>
        <dbReference type="ARBA" id="ARBA00023136"/>
    </source>
</evidence>
<dbReference type="OrthoDB" id="1735926at2759"/>
<evidence type="ECO:0000256" key="5">
    <source>
        <dbReference type="ARBA" id="ARBA00022692"/>
    </source>
</evidence>
<feature type="transmembrane region" description="Helical" evidence="9">
    <location>
        <begin position="844"/>
        <end position="861"/>
    </location>
</feature>
<keyword evidence="8 9" id="KW-0472">Membrane</keyword>
<dbReference type="RefSeq" id="XP_066933245.1">
    <property type="nucleotide sequence ID" value="XM_067077144.1"/>
</dbReference>
<feature type="transmembrane region" description="Helical" evidence="9">
    <location>
        <begin position="775"/>
        <end position="806"/>
    </location>
</feature>
<feature type="transmembrane region" description="Helical" evidence="9">
    <location>
        <begin position="712"/>
        <end position="732"/>
    </location>
</feature>
<feature type="transmembrane region" description="Helical" evidence="9">
    <location>
        <begin position="579"/>
        <end position="599"/>
    </location>
</feature>
<feature type="transmembrane region" description="Helical" evidence="9">
    <location>
        <begin position="382"/>
        <end position="404"/>
    </location>
</feature>
<dbReference type="Proteomes" id="UP000594262">
    <property type="component" value="Unplaced"/>
</dbReference>
<feature type="domain" description="Bicarbonate transporter-like transmembrane" evidence="10">
    <location>
        <begin position="353"/>
        <end position="899"/>
    </location>
</feature>
<reference evidence="12" key="1">
    <citation type="submission" date="2021-01" db="UniProtKB">
        <authorList>
            <consortium name="EnsemblMetazoa"/>
        </authorList>
    </citation>
    <scope>IDENTIFICATION</scope>
</reference>
<keyword evidence="3 9" id="KW-0813">Transport</keyword>
<feature type="transmembrane region" description="Helical" evidence="9">
    <location>
        <begin position="615"/>
        <end position="635"/>
    </location>
</feature>
<dbReference type="InterPro" id="IPR011531">
    <property type="entry name" value="HCO3_transpt-like_TM_dom"/>
</dbReference>
<feature type="transmembrane region" description="Helical" evidence="9">
    <location>
        <begin position="465"/>
        <end position="487"/>
    </location>
</feature>
<dbReference type="InterPro" id="IPR003020">
    <property type="entry name" value="HCO3_transpt_euk"/>
</dbReference>
<dbReference type="PRINTS" id="PR01231">
    <property type="entry name" value="HCO3TRNSPORT"/>
</dbReference>
<dbReference type="GeneID" id="136820909"/>
<comment type="subcellular location">
    <subcellularLocation>
        <location evidence="1">Cell membrane</location>
        <topology evidence="1">Multi-pass membrane protein</topology>
    </subcellularLocation>
    <subcellularLocation>
        <location evidence="9">Membrane</location>
        <topology evidence="9">Multi-pass membrane protein</topology>
    </subcellularLocation>
</comment>
<dbReference type="GO" id="GO:0015701">
    <property type="term" value="P:bicarbonate transport"/>
    <property type="evidence" value="ECO:0007669"/>
    <property type="project" value="TreeGrafter"/>
</dbReference>
<dbReference type="InterPro" id="IPR013769">
    <property type="entry name" value="Band3_cytoplasmic_dom"/>
</dbReference>
<comment type="similarity">
    <text evidence="2 9">Belongs to the anion exchanger (TC 2.A.31) family.</text>
</comment>
<evidence type="ECO:0000313" key="13">
    <source>
        <dbReference type="Proteomes" id="UP000594262"/>
    </source>
</evidence>
<evidence type="ECO:0000256" key="3">
    <source>
        <dbReference type="ARBA" id="ARBA00022448"/>
    </source>
</evidence>
<dbReference type="PANTHER" id="PTHR11453:SF47">
    <property type="entry name" value="ANION EXCHANGE PROTEIN"/>
    <property type="match status" value="1"/>
</dbReference>
<keyword evidence="13" id="KW-1185">Reference proteome</keyword>
<evidence type="ECO:0000256" key="7">
    <source>
        <dbReference type="ARBA" id="ARBA00023065"/>
    </source>
</evidence>
<keyword evidence="6 9" id="KW-1133">Transmembrane helix</keyword>
<sequence length="919" mass="104514">MSDSTTTHEVTHFVELECLKLTEEGYEWKEQARWIKLEEDIEVGSGRWSKPYLPSTAYHHIHRFKELLTNNTHFILDINVKNLDDIATLICQNLVTNKMIGTEFSAVLKATLLARHHHKNRSHQQKQQENHLHCHQERMPRIIRSFTANHNIVNVLVDDKHVGMVSFLEDSLDDLTHSRRESADSVQRYMSPNATASTILVANVPYIEQPLLIFVRLEEARKLGNLNEISLPVQALFLLLAPEESREEAFQVGRTIGILLSDESFWSLVNECQLPSDIISGIEAFLLNSSLLHHGEWTPQVINQSVNKWVEANKNRDTKAVLRRRTTTMCATVADTEIGKPVRDSDPLVRTGRIFGCLVQDVKRKLPHVRSDFTDAFNARCLITVVLIYFSFMAPAITFAALMSKETNGLLGVSEMIAATSVSGVIFGLFSGQPLIILGATGPLLVMEEKIYNLCQSLQIEFLPYRVWIGFWITIFCTLIVALDLSYLVRKFTLFTEEVVTALISTVFIYESVRYIWLNFSTYYFPNLTLTPTSIINQTFLNTTIENGTLYNTTHGNSSNIVVGNNTIIQNGIDKRFEVAMPFLITILMMGTFLLCYYIRRLRHSIFFPAKLRRLVSDFGIALAVLTFVAADWLLDDQFTPKLDIPDGLTPTSPSQRNWMIEFMDKDKMLSPLQIVGASVPALLVTIILFMETELTGTIVDRKEYKLKKGSGYNLDLLIVGLLATFCSLFGLPWMCACPVHSISHLNSLTIWNPHTPPGTRPQVESVIEQRVTNILIHILIGFSVLLAPILRLIPIAVLYGVFLYLGITALSHLRFVERVKLLFVASSNHPDRRYIRKVKTRKIHFFTLIQIVCLIIVLVVKSSLLAPTFPFFIVLMVPLRSQLKRTFTKEELEELDTDIMDDIVDEDLDEYDIVHVPM</sequence>
<proteinExistence type="inferred from homology"/>
<dbReference type="Gene3D" id="3.40.930.10">
    <property type="entry name" value="Mannitol-specific EII, Chain A"/>
    <property type="match status" value="1"/>
</dbReference>
<evidence type="ECO:0000256" key="4">
    <source>
        <dbReference type="ARBA" id="ARBA00022475"/>
    </source>
</evidence>
<dbReference type="GO" id="GO:0008509">
    <property type="term" value="F:monoatomic anion transmembrane transporter activity"/>
    <property type="evidence" value="ECO:0007669"/>
    <property type="project" value="InterPro"/>
</dbReference>
<evidence type="ECO:0000256" key="6">
    <source>
        <dbReference type="ARBA" id="ARBA00022989"/>
    </source>
</evidence>
<evidence type="ECO:0000256" key="9">
    <source>
        <dbReference type="RuleBase" id="RU362035"/>
    </source>
</evidence>
<accession>A0A7M5WR74</accession>
<feature type="transmembrane region" description="Helical" evidence="9">
    <location>
        <begin position="669"/>
        <end position="691"/>
    </location>
</feature>
<feature type="domain" description="Band 3 cytoplasmic" evidence="11">
    <location>
        <begin position="12"/>
        <end position="298"/>
    </location>
</feature>
<dbReference type="GO" id="GO:0050801">
    <property type="term" value="P:monoatomic ion homeostasis"/>
    <property type="evidence" value="ECO:0007669"/>
    <property type="project" value="TreeGrafter"/>
</dbReference>
<feature type="transmembrane region" description="Helical" evidence="9">
    <location>
        <begin position="416"/>
        <end position="445"/>
    </location>
</feature>
<dbReference type="AlphaFoldDB" id="A0A7M5WR74"/>
<protein>
    <recommendedName>
        <fullName evidence="9">Anion exchange protein</fullName>
    </recommendedName>
</protein>
<keyword evidence="5 9" id="KW-0812">Transmembrane</keyword>
<dbReference type="PANTHER" id="PTHR11453">
    <property type="entry name" value="ANION EXCHANGE PROTEIN"/>
    <property type="match status" value="1"/>
</dbReference>
<keyword evidence="7 9" id="KW-0406">Ion transport</keyword>
<dbReference type="EnsemblMetazoa" id="CLYHEMT004816.1">
    <property type="protein sequence ID" value="CLYHEMP004816.1"/>
    <property type="gene ID" value="CLYHEMG004816"/>
</dbReference>
<name>A0A7M5WR74_9CNID</name>
<dbReference type="GO" id="GO:0005452">
    <property type="term" value="F:solute:inorganic anion antiporter activity"/>
    <property type="evidence" value="ECO:0007669"/>
    <property type="project" value="InterPro"/>
</dbReference>
<keyword evidence="4" id="KW-1003">Cell membrane</keyword>
<evidence type="ECO:0000256" key="2">
    <source>
        <dbReference type="ARBA" id="ARBA00010993"/>
    </source>
</evidence>
<dbReference type="Gene3D" id="1.10.287.570">
    <property type="entry name" value="Helical hairpin bin"/>
    <property type="match status" value="1"/>
</dbReference>
<dbReference type="NCBIfam" id="TIGR00834">
    <property type="entry name" value="ae"/>
    <property type="match status" value="1"/>
</dbReference>
<dbReference type="Pfam" id="PF00955">
    <property type="entry name" value="HCO3_cotransp"/>
    <property type="match status" value="1"/>
</dbReference>
<evidence type="ECO:0000256" key="1">
    <source>
        <dbReference type="ARBA" id="ARBA00004651"/>
    </source>
</evidence>
<dbReference type="GO" id="GO:0005886">
    <property type="term" value="C:plasma membrane"/>
    <property type="evidence" value="ECO:0007669"/>
    <property type="project" value="UniProtKB-SubCell"/>
</dbReference>
<dbReference type="InterPro" id="IPR016152">
    <property type="entry name" value="PTrfase/Anion_transptr"/>
</dbReference>
<evidence type="ECO:0000259" key="10">
    <source>
        <dbReference type="Pfam" id="PF00955"/>
    </source>
</evidence>
<evidence type="ECO:0000313" key="12">
    <source>
        <dbReference type="EnsemblMetazoa" id="CLYHEMP004816.1"/>
    </source>
</evidence>
<organism evidence="12 13">
    <name type="scientific">Clytia hemisphaerica</name>
    <dbReference type="NCBI Taxonomy" id="252671"/>
    <lineage>
        <taxon>Eukaryota</taxon>
        <taxon>Metazoa</taxon>
        <taxon>Cnidaria</taxon>
        <taxon>Hydrozoa</taxon>
        <taxon>Hydroidolina</taxon>
        <taxon>Leptothecata</taxon>
        <taxon>Obeliida</taxon>
        <taxon>Clytiidae</taxon>
        <taxon>Clytia</taxon>
    </lineage>
</organism>
<evidence type="ECO:0000259" key="11">
    <source>
        <dbReference type="Pfam" id="PF07565"/>
    </source>
</evidence>
<dbReference type="SUPFAM" id="SSF55804">
    <property type="entry name" value="Phoshotransferase/anion transport protein"/>
    <property type="match status" value="1"/>
</dbReference>
<feature type="transmembrane region" description="Helical" evidence="9">
    <location>
        <begin position="499"/>
        <end position="517"/>
    </location>
</feature>